<dbReference type="AlphaFoldDB" id="A0A3R8QE73"/>
<dbReference type="Proteomes" id="UP000276379">
    <property type="component" value="Unassembled WGS sequence"/>
</dbReference>
<sequence>MAAHAPAGGAVSGDAGGAGAAGGRSLGARRGLAAGRLRRPGGARRAAEPATGVRDGHRLAAGLPGGPPARIPRGAHARGLRRGAEGRRHPLPPLPQRPARRHGGLAPGTAARRAAGEQLHARGCLVAVHCGIDGIPVTALPWRPFHEAPGWWERLGRRYFPRFEPVAVRDWDDVVRAVEAPGPGTRGIVRVRRRLRDQEVSGNLLYVHNNQGRVVFLDGLAGALGRLDPPPLLRELTLLRTLPEG</sequence>
<dbReference type="InterPro" id="IPR028908">
    <property type="entry name" value="Tox-PL_dom"/>
</dbReference>
<reference evidence="3 4" key="1">
    <citation type="submission" date="2017-10" db="EMBL/GenBank/DDBJ databases">
        <title>Draft genome of actinobacteria isolated from guarana (Paullinia cupana (Mart.) Ducke.</title>
        <authorList>
            <person name="Siqueira K.A."/>
            <person name="Liotti R.G."/>
            <person name="Mendes T.A."/>
            <person name="Soares M.A."/>
        </authorList>
    </citation>
    <scope>NUCLEOTIDE SEQUENCE [LARGE SCALE GENOMIC DNA]</scope>
    <source>
        <strain evidence="3 4">199</strain>
    </source>
</reference>
<feature type="domain" description="Tox-PL" evidence="2">
    <location>
        <begin position="121"/>
        <end position="222"/>
    </location>
</feature>
<evidence type="ECO:0000259" key="2">
    <source>
        <dbReference type="Pfam" id="PF15644"/>
    </source>
</evidence>
<feature type="compositionally biased region" description="Low complexity" evidence="1">
    <location>
        <begin position="26"/>
        <end position="35"/>
    </location>
</feature>
<name>A0A3R8QE73_9ACTN</name>
<proteinExistence type="predicted"/>
<evidence type="ECO:0000313" key="4">
    <source>
        <dbReference type="Proteomes" id="UP000276379"/>
    </source>
</evidence>
<evidence type="ECO:0000313" key="3">
    <source>
        <dbReference type="EMBL" id="RRQ83378.1"/>
    </source>
</evidence>
<feature type="compositionally biased region" description="Gly residues" evidence="1">
    <location>
        <begin position="10"/>
        <end position="25"/>
    </location>
</feature>
<keyword evidence="4" id="KW-1185">Reference proteome</keyword>
<evidence type="ECO:0000256" key="1">
    <source>
        <dbReference type="SAM" id="MobiDB-lite"/>
    </source>
</evidence>
<dbReference type="EMBL" id="PDES01000012">
    <property type="protein sequence ID" value="RRQ83378.1"/>
    <property type="molecule type" value="Genomic_DNA"/>
</dbReference>
<comment type="caution">
    <text evidence="3">The sequence shown here is derived from an EMBL/GenBank/DDBJ whole genome shotgun (WGS) entry which is preliminary data.</text>
</comment>
<feature type="region of interest" description="Disordered" evidence="1">
    <location>
        <begin position="1"/>
        <end position="111"/>
    </location>
</feature>
<gene>
    <name evidence="3" type="ORF">CQW44_26940</name>
</gene>
<accession>A0A3R8QE73</accession>
<protein>
    <recommendedName>
        <fullName evidence="2">Tox-PL domain-containing protein</fullName>
    </recommendedName>
</protein>
<organism evidence="3 4">
    <name type="scientific">Streptomyces griseofuscus</name>
    <dbReference type="NCBI Taxonomy" id="146922"/>
    <lineage>
        <taxon>Bacteria</taxon>
        <taxon>Bacillati</taxon>
        <taxon>Actinomycetota</taxon>
        <taxon>Actinomycetes</taxon>
        <taxon>Kitasatosporales</taxon>
        <taxon>Streptomycetaceae</taxon>
        <taxon>Streptomyces</taxon>
    </lineage>
</organism>
<dbReference type="Pfam" id="PF15644">
    <property type="entry name" value="Gln_amidase"/>
    <property type="match status" value="1"/>
</dbReference>